<dbReference type="PANTHER" id="PTHR10742:SF398">
    <property type="entry name" value="AMINE OXIDASE DOMAIN-CONTAINING PROTEIN-RELATED"/>
    <property type="match status" value="1"/>
</dbReference>
<dbReference type="InterPro" id="IPR050281">
    <property type="entry name" value="Flavin_monoamine_oxidase"/>
</dbReference>
<dbReference type="FunCoup" id="A0A6L2PLQ9">
    <property type="interactions" value="91"/>
</dbReference>
<evidence type="ECO:0000313" key="3">
    <source>
        <dbReference type="EMBL" id="GFG31007.1"/>
    </source>
</evidence>
<dbReference type="SMART" id="SM00698">
    <property type="entry name" value="MORN"/>
    <property type="match status" value="4"/>
</dbReference>
<dbReference type="SUPFAM" id="SSF51905">
    <property type="entry name" value="FAD/NAD(P)-binding domain"/>
    <property type="match status" value="1"/>
</dbReference>
<evidence type="ECO:0000313" key="4">
    <source>
        <dbReference type="Proteomes" id="UP000502823"/>
    </source>
</evidence>
<sequence length="686" mass="77023">MESAWLFPWSSCILNETNVQQEKLSGDFSTKFCTCTIYVDYVIVGAGASGVAAASMLMQYGVDSIVILEAENRTGGRINTVPFGDGVVELGCQWVHGEEGNVIFRMASQHDLLMESVSNDFEKMFFIDSSGNIVDREQSAELLGVLNEISESSEKDLVNFTGSLGEYVTREYSRKLEMLALSNSSLASAFLDWFHRAQNIFDSADSWFETSGHNGVEYKECEGKQNWAWKSGYSTVLDLLTRKIPDPANELPVRNKTNLSKEVKKIMWNILSGRNKNRVVVECADRSVYAARHVIVTVSLGVLKERAESMFEPALPEEKLNAINGLSIGTVDKIYLKFPYKWWPDGFNVFGVLKTNETVPCTDEVRNKIFTQQCWLHEILAFQAVDNQPLILSAWLSGSAARYMEQLSEEEVKQETYQFLSELMGTALDVTVPPPERILRSSWSSNPHFRGSYSFRSMETERRGVSAAQLSEPVANDNGISVCISVTSCLFVPNLLAHGVVKNGAHRYPDGTRYVGDWNQRGQKHGMGHLCLPNGTRYDGAFQNGLCTGLGVMCFPDGAKYGCLLTFLPTQPLSHVNLTANSALPVFFIESYVRIAKRRRRYEGEFMQGWFHGHGVFWRADGMKFEGEFRGGRIWGLGLVTFNDHSHGFPRNEGFFQDCRLVRKKHCPEVVQRAQKVALLARAQCD</sequence>
<gene>
    <name evidence="3" type="ORF">Cfor_00451</name>
</gene>
<dbReference type="GO" id="GO:0046592">
    <property type="term" value="F:polyamine oxidase activity"/>
    <property type="evidence" value="ECO:0007669"/>
    <property type="project" value="TreeGrafter"/>
</dbReference>
<keyword evidence="4" id="KW-1185">Reference proteome</keyword>
<dbReference type="InterPro" id="IPR003409">
    <property type="entry name" value="MORN"/>
</dbReference>
<dbReference type="SUPFAM" id="SSF82185">
    <property type="entry name" value="Histone H3 K4-specific methyltransferase SET7/9 N-terminal domain"/>
    <property type="match status" value="2"/>
</dbReference>
<dbReference type="AlphaFoldDB" id="A0A6L2PLQ9"/>
<evidence type="ECO:0000259" key="2">
    <source>
        <dbReference type="Pfam" id="PF01593"/>
    </source>
</evidence>
<dbReference type="Gene3D" id="2.20.110.10">
    <property type="entry name" value="Histone H3 K4-specific methyltransferase SET7/9 N-terminal domain"/>
    <property type="match status" value="2"/>
</dbReference>
<dbReference type="InParanoid" id="A0A6L2PLQ9"/>
<proteinExistence type="predicted"/>
<dbReference type="PANTHER" id="PTHR10742">
    <property type="entry name" value="FLAVIN MONOAMINE OXIDASE"/>
    <property type="match status" value="1"/>
</dbReference>
<dbReference type="Proteomes" id="UP000502823">
    <property type="component" value="Unassembled WGS sequence"/>
</dbReference>
<accession>A0A6L2PLQ9</accession>
<dbReference type="Gene3D" id="3.50.50.60">
    <property type="entry name" value="FAD/NAD(P)-binding domain"/>
    <property type="match status" value="1"/>
</dbReference>
<organism evidence="3 4">
    <name type="scientific">Coptotermes formosanus</name>
    <name type="common">Formosan subterranean termite</name>
    <dbReference type="NCBI Taxonomy" id="36987"/>
    <lineage>
        <taxon>Eukaryota</taxon>
        <taxon>Metazoa</taxon>
        <taxon>Ecdysozoa</taxon>
        <taxon>Arthropoda</taxon>
        <taxon>Hexapoda</taxon>
        <taxon>Insecta</taxon>
        <taxon>Pterygota</taxon>
        <taxon>Neoptera</taxon>
        <taxon>Polyneoptera</taxon>
        <taxon>Dictyoptera</taxon>
        <taxon>Blattodea</taxon>
        <taxon>Blattoidea</taxon>
        <taxon>Termitoidae</taxon>
        <taxon>Rhinotermitidae</taxon>
        <taxon>Coptotermes</taxon>
    </lineage>
</organism>
<dbReference type="InterPro" id="IPR036188">
    <property type="entry name" value="FAD/NAD-bd_sf"/>
</dbReference>
<dbReference type="EMBL" id="BLKM01007573">
    <property type="protein sequence ID" value="GFG31007.1"/>
    <property type="molecule type" value="Genomic_DNA"/>
</dbReference>
<protein>
    <recommendedName>
        <fullName evidence="2">Amine oxidase domain-containing protein</fullName>
    </recommendedName>
</protein>
<dbReference type="Gene3D" id="3.90.660.10">
    <property type="match status" value="1"/>
</dbReference>
<dbReference type="SUPFAM" id="SSF54373">
    <property type="entry name" value="FAD-linked reductases, C-terminal domain"/>
    <property type="match status" value="1"/>
</dbReference>
<name>A0A6L2PLQ9_COPFO</name>
<evidence type="ECO:0000256" key="1">
    <source>
        <dbReference type="ARBA" id="ARBA00022737"/>
    </source>
</evidence>
<dbReference type="Pfam" id="PF01593">
    <property type="entry name" value="Amino_oxidase"/>
    <property type="match status" value="1"/>
</dbReference>
<dbReference type="Pfam" id="PF02493">
    <property type="entry name" value="MORN"/>
    <property type="match status" value="4"/>
</dbReference>
<feature type="domain" description="Amine oxidase" evidence="2">
    <location>
        <begin position="49"/>
        <end position="469"/>
    </location>
</feature>
<comment type="caution">
    <text evidence="3">The sequence shown here is derived from an EMBL/GenBank/DDBJ whole genome shotgun (WGS) entry which is preliminary data.</text>
</comment>
<dbReference type="OrthoDB" id="5046242at2759"/>
<keyword evidence="1" id="KW-0677">Repeat</keyword>
<dbReference type="InterPro" id="IPR002937">
    <property type="entry name" value="Amino_oxidase"/>
</dbReference>
<reference evidence="4" key="1">
    <citation type="submission" date="2020-01" db="EMBL/GenBank/DDBJ databases">
        <title>Draft genome sequence of the Termite Coptotermes fromosanus.</title>
        <authorList>
            <person name="Itakura S."/>
            <person name="Yosikawa Y."/>
            <person name="Umezawa K."/>
        </authorList>
    </citation>
    <scope>NUCLEOTIDE SEQUENCE [LARGE SCALE GENOMIC DNA]</scope>
</reference>